<feature type="region of interest" description="Disordered" evidence="1">
    <location>
        <begin position="36"/>
        <end position="79"/>
    </location>
</feature>
<protein>
    <submittedName>
        <fullName evidence="3">Uncharacterized protein</fullName>
    </submittedName>
</protein>
<keyword evidence="2" id="KW-0472">Membrane</keyword>
<dbReference type="EMBL" id="CP022163">
    <property type="protein sequence ID" value="ATB30435.1"/>
    <property type="molecule type" value="Genomic_DNA"/>
</dbReference>
<proteinExistence type="predicted"/>
<feature type="transmembrane region" description="Helical" evidence="2">
    <location>
        <begin position="12"/>
        <end position="32"/>
    </location>
</feature>
<feature type="compositionally biased region" description="Low complexity" evidence="1">
    <location>
        <begin position="51"/>
        <end position="64"/>
    </location>
</feature>
<evidence type="ECO:0000256" key="1">
    <source>
        <dbReference type="SAM" id="MobiDB-lite"/>
    </source>
</evidence>
<organism evidence="3 4">
    <name type="scientific">Melittangium boletus DSM 14713</name>
    <dbReference type="NCBI Taxonomy" id="1294270"/>
    <lineage>
        <taxon>Bacteria</taxon>
        <taxon>Pseudomonadati</taxon>
        <taxon>Myxococcota</taxon>
        <taxon>Myxococcia</taxon>
        <taxon>Myxococcales</taxon>
        <taxon>Cystobacterineae</taxon>
        <taxon>Archangiaceae</taxon>
        <taxon>Melittangium</taxon>
    </lineage>
</organism>
<dbReference type="Proteomes" id="UP000217289">
    <property type="component" value="Chromosome"/>
</dbReference>
<gene>
    <name evidence="3" type="ORF">MEBOL_003896</name>
</gene>
<accession>A0A250IF94</accession>
<evidence type="ECO:0000313" key="3">
    <source>
        <dbReference type="EMBL" id="ATB30435.1"/>
    </source>
</evidence>
<keyword evidence="2" id="KW-1133">Transmembrane helix</keyword>
<keyword evidence="4" id="KW-1185">Reference proteome</keyword>
<sequence>MTKPTSENRSGLLGRWALVLTLLVLGAAWLLFQGDSTPEPTGERAPPSSPPAGDDAPPSAVASTPAPPAPANARPDTPHAAEPIVDEVLVEKQEVCSGEDNLISVRAHTPDGNDAFLHYAVGDGTGQRIPVRVWRNDADGSYELPRVTVFTRDNVFVTVPVPAYRVKDCEPERLVHVMSRRVPNSEDDFEFFAKVVEKPVAAGQSKPKPFVPLRYVWTFDDDTRETTQGPLVSHPLTRGSGTGSQYEQHLVRVDVYDASGRKETGRTSLQLLNTSFENFNKKGIVTLLAQGTPRFPVLDEDGVVRQTFRLSHHFQGPVRITRVTTIRAFRGTEHAPPPPEQVDVASLPVSEVPEGKGVEVKVSFDAKAESDVFALTYALEGVSADGHPARGSFSVMRPPPLPTRENSTAVLDPVLLAKIKRARELLNQEFVTDEDIFRLEREGRFADLKVGAAPSVPDQAPPRNPAR</sequence>
<name>A0A250IF94_9BACT</name>
<dbReference type="RefSeq" id="WP_245919919.1">
    <property type="nucleotide sequence ID" value="NZ_CP022163.1"/>
</dbReference>
<dbReference type="AlphaFoldDB" id="A0A250IF94"/>
<evidence type="ECO:0000313" key="4">
    <source>
        <dbReference type="Proteomes" id="UP000217289"/>
    </source>
</evidence>
<reference evidence="3 4" key="1">
    <citation type="submission" date="2017-06" db="EMBL/GenBank/DDBJ databases">
        <authorList>
            <person name="Kim H.J."/>
            <person name="Triplett B.A."/>
        </authorList>
    </citation>
    <scope>NUCLEOTIDE SEQUENCE [LARGE SCALE GENOMIC DNA]</scope>
    <source>
        <strain evidence="3 4">DSM 14713</strain>
    </source>
</reference>
<dbReference type="KEGG" id="mbd:MEBOL_003896"/>
<evidence type="ECO:0000256" key="2">
    <source>
        <dbReference type="SAM" id="Phobius"/>
    </source>
</evidence>
<keyword evidence="2" id="KW-0812">Transmembrane</keyword>